<keyword evidence="3" id="KW-1185">Reference proteome</keyword>
<feature type="domain" description="N-acetyltransferase" evidence="1">
    <location>
        <begin position="7"/>
        <end position="150"/>
    </location>
</feature>
<dbReference type="RefSeq" id="WP_386060058.1">
    <property type="nucleotide sequence ID" value="NZ_JBHTKL010000005.1"/>
</dbReference>
<reference evidence="3" key="1">
    <citation type="journal article" date="2019" name="Int. J. Syst. Evol. Microbiol.">
        <title>The Global Catalogue of Microorganisms (GCM) 10K type strain sequencing project: providing services to taxonomists for standard genome sequencing and annotation.</title>
        <authorList>
            <consortium name="The Broad Institute Genomics Platform"/>
            <consortium name="The Broad Institute Genome Sequencing Center for Infectious Disease"/>
            <person name="Wu L."/>
            <person name="Ma J."/>
        </authorList>
    </citation>
    <scope>NUCLEOTIDE SEQUENCE [LARGE SCALE GENOMIC DNA]</scope>
    <source>
        <strain evidence="3">CCUG 56607</strain>
    </source>
</reference>
<dbReference type="PROSITE" id="PS51186">
    <property type="entry name" value="GNAT"/>
    <property type="match status" value="1"/>
</dbReference>
<protein>
    <submittedName>
        <fullName evidence="2">GNAT family N-acetyltransferase</fullName>
        <ecNumber evidence="2">2.3.-.-</ecNumber>
    </submittedName>
</protein>
<keyword evidence="2" id="KW-0808">Transferase</keyword>
<name>A0ABW3L2N3_9BACI</name>
<dbReference type="Pfam" id="PF13302">
    <property type="entry name" value="Acetyltransf_3"/>
    <property type="match status" value="1"/>
</dbReference>
<dbReference type="SUPFAM" id="SSF55729">
    <property type="entry name" value="Acyl-CoA N-acyltransferases (Nat)"/>
    <property type="match status" value="1"/>
</dbReference>
<accession>A0ABW3L2N3</accession>
<organism evidence="2 3">
    <name type="scientific">Thalassobacillus hwangdonensis</name>
    <dbReference type="NCBI Taxonomy" id="546108"/>
    <lineage>
        <taxon>Bacteria</taxon>
        <taxon>Bacillati</taxon>
        <taxon>Bacillota</taxon>
        <taxon>Bacilli</taxon>
        <taxon>Bacillales</taxon>
        <taxon>Bacillaceae</taxon>
        <taxon>Thalassobacillus</taxon>
    </lineage>
</organism>
<evidence type="ECO:0000313" key="3">
    <source>
        <dbReference type="Proteomes" id="UP001596990"/>
    </source>
</evidence>
<dbReference type="Proteomes" id="UP001596990">
    <property type="component" value="Unassembled WGS sequence"/>
</dbReference>
<gene>
    <name evidence="2" type="ORF">ACFQ2J_11075</name>
</gene>
<evidence type="ECO:0000259" key="1">
    <source>
        <dbReference type="PROSITE" id="PS51186"/>
    </source>
</evidence>
<proteinExistence type="predicted"/>
<dbReference type="InterPro" id="IPR016181">
    <property type="entry name" value="Acyl_CoA_acyltransferase"/>
</dbReference>
<dbReference type="Gene3D" id="3.40.630.30">
    <property type="match status" value="1"/>
</dbReference>
<dbReference type="GO" id="GO:0016746">
    <property type="term" value="F:acyltransferase activity"/>
    <property type="evidence" value="ECO:0007669"/>
    <property type="project" value="UniProtKB-KW"/>
</dbReference>
<sequence>MKYQFKVMTQQEAEEIAHQWHYDGDYAFYDMEADEEDLVEFLDSEKRGDTTFSVYEGNDLIGFFAVHADVGSFDIGLGLRPDLTGGGRGQTFLKEGMDFVQTEFSPARVALSVATFNQRAIRVYQKAGFVDKGTFMQATNGSTYEFLRMEYVC</sequence>
<comment type="caution">
    <text evidence="2">The sequence shown here is derived from an EMBL/GenBank/DDBJ whole genome shotgun (WGS) entry which is preliminary data.</text>
</comment>
<dbReference type="EC" id="2.3.-.-" evidence="2"/>
<dbReference type="EMBL" id="JBHTKL010000005">
    <property type="protein sequence ID" value="MFD1019714.1"/>
    <property type="molecule type" value="Genomic_DNA"/>
</dbReference>
<dbReference type="InterPro" id="IPR000182">
    <property type="entry name" value="GNAT_dom"/>
</dbReference>
<evidence type="ECO:0000313" key="2">
    <source>
        <dbReference type="EMBL" id="MFD1019714.1"/>
    </source>
</evidence>
<keyword evidence="2" id="KW-0012">Acyltransferase</keyword>